<evidence type="ECO:0000313" key="2">
    <source>
        <dbReference type="EMBL" id="ABO49940.1"/>
    </source>
</evidence>
<feature type="domain" description="Glycosyltransferase 2-like" evidence="1">
    <location>
        <begin position="605"/>
        <end position="734"/>
    </location>
</feature>
<feature type="domain" description="Glycosyltransferase 2-like" evidence="1">
    <location>
        <begin position="7"/>
        <end position="132"/>
    </location>
</feature>
<dbReference type="PANTHER" id="PTHR43630">
    <property type="entry name" value="POLY-BETA-1,6-N-ACETYL-D-GLUCOSAMINE SYNTHASE"/>
    <property type="match status" value="1"/>
</dbReference>
<evidence type="ECO:0000313" key="3">
    <source>
        <dbReference type="Proteomes" id="UP000001556"/>
    </source>
</evidence>
<dbReference type="eggNOG" id="COG0463">
    <property type="taxonomic scope" value="Bacteria"/>
</dbReference>
<keyword evidence="2" id="KW-0808">Transferase</keyword>
<dbReference type="OrthoDB" id="183314at2"/>
<dbReference type="CAZy" id="GT2">
    <property type="family name" value="Glycosyltransferase Family 2"/>
</dbReference>
<name>A4J4D7_DESRM</name>
<organism evidence="2 3">
    <name type="scientific">Desulforamulus reducens (strain ATCC BAA-1160 / DSM 100696 / MI-1)</name>
    <name type="common">Desulfotomaculum reducens</name>
    <dbReference type="NCBI Taxonomy" id="349161"/>
    <lineage>
        <taxon>Bacteria</taxon>
        <taxon>Bacillati</taxon>
        <taxon>Bacillota</taxon>
        <taxon>Clostridia</taxon>
        <taxon>Eubacteriales</taxon>
        <taxon>Peptococcaceae</taxon>
        <taxon>Desulforamulus</taxon>
    </lineage>
</organism>
<keyword evidence="3" id="KW-1185">Reference proteome</keyword>
<dbReference type="STRING" id="349161.Dred_1410"/>
<dbReference type="SUPFAM" id="SSF48452">
    <property type="entry name" value="TPR-like"/>
    <property type="match status" value="1"/>
</dbReference>
<dbReference type="RefSeq" id="WP_011877759.1">
    <property type="nucleotide sequence ID" value="NC_009253.1"/>
</dbReference>
<dbReference type="GO" id="GO:0016740">
    <property type="term" value="F:transferase activity"/>
    <property type="evidence" value="ECO:0007669"/>
    <property type="project" value="UniProtKB-KW"/>
</dbReference>
<dbReference type="InterPro" id="IPR029044">
    <property type="entry name" value="Nucleotide-diphossugar_trans"/>
</dbReference>
<dbReference type="KEGG" id="drm:Dred_1410"/>
<dbReference type="InterPro" id="IPR001173">
    <property type="entry name" value="Glyco_trans_2-like"/>
</dbReference>
<dbReference type="eggNOG" id="COG1216">
    <property type="taxonomic scope" value="Bacteria"/>
</dbReference>
<sequence length="826" mass="96098">MKEIKVSLCLITKNEQHCLLNCINSAKYLVDEIVVVDTGSLDNTIHLARAAGARVLNFTWTGDFSQARNFCLAQATGQWVLVLDADEVLVPMGLEEFYDLLGNETVEGYFLHINNYHGDGKEMAQDKVVRLFRNKTEYRFTGAIHEQVAPSILKANDGSGLAVAPLVINHYGYLDEEVIKKDKFLRNTLIITKELANKPNDPFLLYSLALEHYQRKNILEGVQCLKKALTQLRGSEGYFEDVILNTAIGLLQLGRLEELMDFINKSLLMLPEQKDLILMRRLANQGLKRYLKAADTLEKSIDSRGKESFMKTRVMVASPVKQKEVILKQFLESLNKLEKSELELDFVFINDNNEHNLLEKFSRGKKNVRIIKATSNDSYICDEETHRWSEELIWKVAAYKNSFIKMALEEGYDYLFLVDSDLYLHPKTIKHLISLKKDIVSEVFWTRWGPEFKILPQVWGSDQYELYHVSRGQALSEEEKIQRIEEFIEKLSKPGTYKVGGLGACTLISQKALAKGVSFSEIYNLSFWGEDRHFCIRAVALGFELYADTYFPPFHIYRESELSELKEYKKKLNPVRGKVGKKDSTKKPKKRRGKGNKITLAMLVRNEAGRYLEKVLEQAKQYADNVVILDDASEDDTVDICKRVLEGIPLTIVSNKSASFNNEIVLRKKLWQMTVDTNPDWIIILDADELFENNDLKTLRISAEREDIYSYSFRLYDMWSETHYREDEYWCSHKWYRPFMIRYVPNFNYRWKETPQHCGRLPVNILDLKGEKHPLRIKHLGWMKPEDRLKKYYRYKQLDPQSIYGIAKQYESILDPCPNLVRWVED</sequence>
<reference evidence="2 3" key="1">
    <citation type="submission" date="2007-03" db="EMBL/GenBank/DDBJ databases">
        <title>Complete sequence of Desulfotomaculum reducens MI-1.</title>
        <authorList>
            <consortium name="US DOE Joint Genome Institute"/>
            <person name="Copeland A."/>
            <person name="Lucas S."/>
            <person name="Lapidus A."/>
            <person name="Barry K."/>
            <person name="Detter J.C."/>
            <person name="Glavina del Rio T."/>
            <person name="Hammon N."/>
            <person name="Israni S."/>
            <person name="Dalin E."/>
            <person name="Tice H."/>
            <person name="Pitluck S."/>
            <person name="Sims D."/>
            <person name="Brettin T."/>
            <person name="Bruce D."/>
            <person name="Han C."/>
            <person name="Tapia R."/>
            <person name="Schmutz J."/>
            <person name="Larimer F."/>
            <person name="Land M."/>
            <person name="Hauser L."/>
            <person name="Kyrpides N."/>
            <person name="Kim E."/>
            <person name="Tebo B.M."/>
            <person name="Richardson P."/>
        </authorList>
    </citation>
    <scope>NUCLEOTIDE SEQUENCE [LARGE SCALE GENOMIC DNA]</scope>
    <source>
        <strain evidence="2 3">MI-1</strain>
    </source>
</reference>
<dbReference type="PANTHER" id="PTHR43630:SF2">
    <property type="entry name" value="GLYCOSYLTRANSFERASE"/>
    <property type="match status" value="1"/>
</dbReference>
<dbReference type="eggNOG" id="COG0457">
    <property type="taxonomic scope" value="Bacteria"/>
</dbReference>
<evidence type="ECO:0000259" key="1">
    <source>
        <dbReference type="Pfam" id="PF00535"/>
    </source>
</evidence>
<dbReference type="CDD" id="cd02511">
    <property type="entry name" value="Beta4Glucosyltransferase"/>
    <property type="match status" value="1"/>
</dbReference>
<proteinExistence type="predicted"/>
<gene>
    <name evidence="2" type="ordered locus">Dred_1410</name>
</gene>
<dbReference type="EMBL" id="CP000612">
    <property type="protein sequence ID" value="ABO49940.1"/>
    <property type="molecule type" value="Genomic_DNA"/>
</dbReference>
<dbReference type="InterPro" id="IPR011990">
    <property type="entry name" value="TPR-like_helical_dom_sf"/>
</dbReference>
<dbReference type="SUPFAM" id="SSF53448">
    <property type="entry name" value="Nucleotide-diphospho-sugar transferases"/>
    <property type="match status" value="3"/>
</dbReference>
<dbReference type="Proteomes" id="UP000001556">
    <property type="component" value="Chromosome"/>
</dbReference>
<dbReference type="Gene3D" id="3.90.550.10">
    <property type="entry name" value="Spore Coat Polysaccharide Biosynthesis Protein SpsA, Chain A"/>
    <property type="match status" value="3"/>
</dbReference>
<dbReference type="Pfam" id="PF00535">
    <property type="entry name" value="Glycos_transf_2"/>
    <property type="match status" value="2"/>
</dbReference>
<protein>
    <submittedName>
        <fullName evidence="2">Glycosyl transferase, family 2</fullName>
    </submittedName>
</protein>
<dbReference type="Gene3D" id="1.25.40.10">
    <property type="entry name" value="Tetratricopeptide repeat domain"/>
    <property type="match status" value="1"/>
</dbReference>
<accession>A4J4D7</accession>
<dbReference type="AlphaFoldDB" id="A4J4D7"/>
<dbReference type="HOGENOM" id="CLU_342810_0_0_9"/>
<dbReference type="eggNOG" id="COG1215">
    <property type="taxonomic scope" value="Bacteria"/>
</dbReference>